<dbReference type="Proteomes" id="UP000663722">
    <property type="component" value="Chromosome"/>
</dbReference>
<reference evidence="1" key="1">
    <citation type="journal article" date="2021" name="Microb. Physiol.">
        <title>Proteogenomic Insights into the Physiology of Marine, Sulfate-Reducing, Filamentous Desulfonema limicola and Desulfonema magnum.</title>
        <authorList>
            <person name="Schnaars V."/>
            <person name="Wohlbrand L."/>
            <person name="Scheve S."/>
            <person name="Hinrichs C."/>
            <person name="Reinhardt R."/>
            <person name="Rabus R."/>
        </authorList>
    </citation>
    <scope>NUCLEOTIDE SEQUENCE</scope>
    <source>
        <strain evidence="1">4be13</strain>
    </source>
</reference>
<dbReference type="AlphaFoldDB" id="A0A975GND2"/>
<proteinExistence type="predicted"/>
<sequence>MIRLRSAKVALIRSGVQSVIFEGLRPLISQQASGSGWP</sequence>
<organism evidence="1 2">
    <name type="scientific">Desulfonema magnum</name>
    <dbReference type="NCBI Taxonomy" id="45655"/>
    <lineage>
        <taxon>Bacteria</taxon>
        <taxon>Pseudomonadati</taxon>
        <taxon>Thermodesulfobacteriota</taxon>
        <taxon>Desulfobacteria</taxon>
        <taxon>Desulfobacterales</taxon>
        <taxon>Desulfococcaceae</taxon>
        <taxon>Desulfonema</taxon>
    </lineage>
</organism>
<dbReference type="KEGG" id="dmm:dnm_038730"/>
<dbReference type="EMBL" id="CP061800">
    <property type="protein sequence ID" value="QTA87836.1"/>
    <property type="molecule type" value="Genomic_DNA"/>
</dbReference>
<keyword evidence="2" id="KW-1185">Reference proteome</keyword>
<evidence type="ECO:0000313" key="2">
    <source>
        <dbReference type="Proteomes" id="UP000663722"/>
    </source>
</evidence>
<gene>
    <name evidence="1" type="ORF">dnm_038730</name>
</gene>
<evidence type="ECO:0000313" key="1">
    <source>
        <dbReference type="EMBL" id="QTA87836.1"/>
    </source>
</evidence>
<name>A0A975GND2_9BACT</name>
<accession>A0A975GND2</accession>
<protein>
    <submittedName>
        <fullName evidence="1">Uncharacterized protein</fullName>
    </submittedName>
</protein>